<dbReference type="EMBL" id="GBXM01103544">
    <property type="protein sequence ID" value="JAH05033.1"/>
    <property type="molecule type" value="Transcribed_RNA"/>
</dbReference>
<evidence type="ECO:0000313" key="1">
    <source>
        <dbReference type="EMBL" id="JAH05033.1"/>
    </source>
</evidence>
<protein>
    <submittedName>
        <fullName evidence="1">Uncharacterized protein</fullName>
    </submittedName>
</protein>
<name>A0A0E9PMG3_ANGAN</name>
<dbReference type="AlphaFoldDB" id="A0A0E9PMG3"/>
<reference evidence="1" key="2">
    <citation type="journal article" date="2015" name="Fish Shellfish Immunol.">
        <title>Early steps in the European eel (Anguilla anguilla)-Vibrio vulnificus interaction in the gills: Role of the RtxA13 toxin.</title>
        <authorList>
            <person name="Callol A."/>
            <person name="Pajuelo D."/>
            <person name="Ebbesson L."/>
            <person name="Teles M."/>
            <person name="MacKenzie S."/>
            <person name="Amaro C."/>
        </authorList>
    </citation>
    <scope>NUCLEOTIDE SEQUENCE</scope>
</reference>
<proteinExistence type="predicted"/>
<reference evidence="1" key="1">
    <citation type="submission" date="2014-11" db="EMBL/GenBank/DDBJ databases">
        <authorList>
            <person name="Amaro Gonzalez C."/>
        </authorList>
    </citation>
    <scope>NUCLEOTIDE SEQUENCE</scope>
</reference>
<sequence>MFVHIGFTVLFWLLVSPHSLSPLLSSALVIVFSLCCKYIL</sequence>
<accession>A0A0E9PMG3</accession>
<organism evidence="1">
    <name type="scientific">Anguilla anguilla</name>
    <name type="common">European freshwater eel</name>
    <name type="synonym">Muraena anguilla</name>
    <dbReference type="NCBI Taxonomy" id="7936"/>
    <lineage>
        <taxon>Eukaryota</taxon>
        <taxon>Metazoa</taxon>
        <taxon>Chordata</taxon>
        <taxon>Craniata</taxon>
        <taxon>Vertebrata</taxon>
        <taxon>Euteleostomi</taxon>
        <taxon>Actinopterygii</taxon>
        <taxon>Neopterygii</taxon>
        <taxon>Teleostei</taxon>
        <taxon>Anguilliformes</taxon>
        <taxon>Anguillidae</taxon>
        <taxon>Anguilla</taxon>
    </lineage>
</organism>